<protein>
    <recommendedName>
        <fullName evidence="1">Endoplasmic reticulum vesicle transporter C-terminal domain-containing protein</fullName>
    </recommendedName>
</protein>
<gene>
    <name evidence="2" type="ORF">HAX54_036256</name>
</gene>
<evidence type="ECO:0000313" key="2">
    <source>
        <dbReference type="EMBL" id="MCD9646434.1"/>
    </source>
</evidence>
<organism evidence="2 3">
    <name type="scientific">Datura stramonium</name>
    <name type="common">Jimsonweed</name>
    <name type="synonym">Common thornapple</name>
    <dbReference type="NCBI Taxonomy" id="4076"/>
    <lineage>
        <taxon>Eukaryota</taxon>
        <taxon>Viridiplantae</taxon>
        <taxon>Streptophyta</taxon>
        <taxon>Embryophyta</taxon>
        <taxon>Tracheophyta</taxon>
        <taxon>Spermatophyta</taxon>
        <taxon>Magnoliopsida</taxon>
        <taxon>eudicotyledons</taxon>
        <taxon>Gunneridae</taxon>
        <taxon>Pentapetalae</taxon>
        <taxon>asterids</taxon>
        <taxon>lamiids</taxon>
        <taxon>Solanales</taxon>
        <taxon>Solanaceae</taxon>
        <taxon>Solanoideae</taxon>
        <taxon>Datureae</taxon>
        <taxon>Datura</taxon>
    </lineage>
</organism>
<dbReference type="InterPro" id="IPR012936">
    <property type="entry name" value="Erv_C"/>
</dbReference>
<sequence>MLNCVRQTVHCELGSKKACMANEAKRITSSYENDIIKKRIDVSKMLSRTRKEGIGAPTIDRPLQRHGGRLEHNETYCGSCYGAEGSDDHCCNTCEDVREAYRKKGWALTNPDQIDQCKREGFLEKIKEEEGEGCNIWVLEVNKGLEISTLHLGRVFSSQMFMSKDLLTFQKDSYNISHKINRLTYENTSQCDMDARNTLRHVSAFLLRLYLLYIQMSVSIPSSQIRHGCWPFQSIPVFSSSMTFNNQGDIH</sequence>
<dbReference type="Proteomes" id="UP000823775">
    <property type="component" value="Unassembled WGS sequence"/>
</dbReference>
<accession>A0ABS8VKF5</accession>
<feature type="domain" description="Endoplasmic reticulum vesicle transporter C-terminal" evidence="1">
    <location>
        <begin position="80"/>
        <end position="192"/>
    </location>
</feature>
<dbReference type="Pfam" id="PF07970">
    <property type="entry name" value="COPIIcoated_ERV"/>
    <property type="match status" value="1"/>
</dbReference>
<dbReference type="PANTHER" id="PTHR10984">
    <property type="entry name" value="ENDOPLASMIC RETICULUM-GOLGI INTERMEDIATE COMPARTMENT PROTEIN"/>
    <property type="match status" value="1"/>
</dbReference>
<name>A0ABS8VKF5_DATST</name>
<evidence type="ECO:0000259" key="1">
    <source>
        <dbReference type="Pfam" id="PF07970"/>
    </source>
</evidence>
<reference evidence="2 3" key="1">
    <citation type="journal article" date="2021" name="BMC Genomics">
        <title>Datura genome reveals duplications of psychoactive alkaloid biosynthetic genes and high mutation rate following tissue culture.</title>
        <authorList>
            <person name="Rajewski A."/>
            <person name="Carter-House D."/>
            <person name="Stajich J."/>
            <person name="Litt A."/>
        </authorList>
    </citation>
    <scope>NUCLEOTIDE SEQUENCE [LARGE SCALE GENOMIC DNA]</scope>
    <source>
        <strain evidence="2">AR-01</strain>
    </source>
</reference>
<dbReference type="InterPro" id="IPR045888">
    <property type="entry name" value="Erv"/>
</dbReference>
<evidence type="ECO:0000313" key="3">
    <source>
        <dbReference type="Proteomes" id="UP000823775"/>
    </source>
</evidence>
<proteinExistence type="predicted"/>
<dbReference type="PANTHER" id="PTHR10984:SF82">
    <property type="entry name" value="ENDOPLASMIC RETICULUM VESICLE TRANSPORTER PROTEIN"/>
    <property type="match status" value="1"/>
</dbReference>
<dbReference type="EMBL" id="JACEIK010004791">
    <property type="protein sequence ID" value="MCD9646434.1"/>
    <property type="molecule type" value="Genomic_DNA"/>
</dbReference>
<keyword evidence="3" id="KW-1185">Reference proteome</keyword>
<comment type="caution">
    <text evidence="2">The sequence shown here is derived from an EMBL/GenBank/DDBJ whole genome shotgun (WGS) entry which is preliminary data.</text>
</comment>